<comment type="caution">
    <text evidence="2">The sequence shown here is derived from an EMBL/GenBank/DDBJ whole genome shotgun (WGS) entry which is preliminary data.</text>
</comment>
<reference evidence="2" key="1">
    <citation type="journal article" date="2014" name="Int. J. Syst. Evol. Microbiol.">
        <title>Complete genome sequence of Corynebacterium casei LMG S-19264T (=DSM 44701T), isolated from a smear-ripened cheese.</title>
        <authorList>
            <consortium name="US DOE Joint Genome Institute (JGI-PGF)"/>
            <person name="Walter F."/>
            <person name="Albersmeier A."/>
            <person name="Kalinowski J."/>
            <person name="Ruckert C."/>
        </authorList>
    </citation>
    <scope>NUCLEOTIDE SEQUENCE</scope>
    <source>
        <strain evidence="2">JCM 3091</strain>
    </source>
</reference>
<sequence>MVSGGVRHLSVRSVFAAIAARGRALLGRIAVVVIVTSPWRAPVISGGARRGPDCPGVPVPRASAPK</sequence>
<dbReference type="Proteomes" id="UP000662200">
    <property type="component" value="Unassembled WGS sequence"/>
</dbReference>
<organism evidence="2 3">
    <name type="scientific">Pilimelia terevasa</name>
    <dbReference type="NCBI Taxonomy" id="53372"/>
    <lineage>
        <taxon>Bacteria</taxon>
        <taxon>Bacillati</taxon>
        <taxon>Actinomycetota</taxon>
        <taxon>Actinomycetes</taxon>
        <taxon>Micromonosporales</taxon>
        <taxon>Micromonosporaceae</taxon>
        <taxon>Pilimelia</taxon>
    </lineage>
</organism>
<reference evidence="2" key="2">
    <citation type="submission" date="2020-09" db="EMBL/GenBank/DDBJ databases">
        <authorList>
            <person name="Sun Q."/>
            <person name="Ohkuma M."/>
        </authorList>
    </citation>
    <scope>NUCLEOTIDE SEQUENCE</scope>
    <source>
        <strain evidence="2">JCM 3091</strain>
    </source>
</reference>
<protein>
    <submittedName>
        <fullName evidence="2">Uncharacterized protein</fullName>
    </submittedName>
</protein>
<evidence type="ECO:0000256" key="1">
    <source>
        <dbReference type="SAM" id="MobiDB-lite"/>
    </source>
</evidence>
<keyword evidence="3" id="KW-1185">Reference proteome</keyword>
<evidence type="ECO:0000313" key="3">
    <source>
        <dbReference type="Proteomes" id="UP000662200"/>
    </source>
</evidence>
<name>A0A8J3BK67_9ACTN</name>
<proteinExistence type="predicted"/>
<gene>
    <name evidence="2" type="ORF">GCM10010124_06680</name>
</gene>
<dbReference type="EMBL" id="BMQC01000002">
    <property type="protein sequence ID" value="GGK16736.1"/>
    <property type="molecule type" value="Genomic_DNA"/>
</dbReference>
<dbReference type="AlphaFoldDB" id="A0A8J3BK67"/>
<feature type="region of interest" description="Disordered" evidence="1">
    <location>
        <begin position="45"/>
        <end position="66"/>
    </location>
</feature>
<evidence type="ECO:0000313" key="2">
    <source>
        <dbReference type="EMBL" id="GGK16736.1"/>
    </source>
</evidence>
<accession>A0A8J3BK67</accession>